<dbReference type="Pfam" id="PF20260">
    <property type="entry name" value="PUA_4"/>
    <property type="match status" value="1"/>
</dbReference>
<evidence type="ECO:0000256" key="11">
    <source>
        <dbReference type="ARBA" id="ARBA00047944"/>
    </source>
</evidence>
<proteinExistence type="inferred from homology"/>
<evidence type="ECO:0000256" key="12">
    <source>
        <dbReference type="PIRNR" id="PIRNR015601"/>
    </source>
</evidence>
<dbReference type="RefSeq" id="WP_148337652.1">
    <property type="nucleotide sequence ID" value="NZ_LR699119.1"/>
</dbReference>
<evidence type="ECO:0000256" key="3">
    <source>
        <dbReference type="ARBA" id="ARBA00012328"/>
    </source>
</evidence>
<evidence type="ECO:0000256" key="1">
    <source>
        <dbReference type="ARBA" id="ARBA00004496"/>
    </source>
</evidence>
<evidence type="ECO:0000256" key="6">
    <source>
        <dbReference type="ARBA" id="ARBA00022552"/>
    </source>
</evidence>
<dbReference type="InterPro" id="IPR029028">
    <property type="entry name" value="Alpha/beta_knot_MTases"/>
</dbReference>
<evidence type="ECO:0000259" key="14">
    <source>
        <dbReference type="Pfam" id="PF20260"/>
    </source>
</evidence>
<comment type="similarity">
    <text evidence="2 12">Belongs to the RNA methyltransferase RsmE family.</text>
</comment>
<dbReference type="GO" id="GO:0070475">
    <property type="term" value="P:rRNA base methylation"/>
    <property type="evidence" value="ECO:0007669"/>
    <property type="project" value="TreeGrafter"/>
</dbReference>
<evidence type="ECO:0000313" key="15">
    <source>
        <dbReference type="EMBL" id="VVC74863.1"/>
    </source>
</evidence>
<dbReference type="OrthoDB" id="9815641at2"/>
<keyword evidence="7 12" id="KW-0489">Methyltransferase</keyword>
<keyword evidence="5 12" id="KW-0963">Cytoplasm</keyword>
<comment type="function">
    <text evidence="10 12">Specifically methylates the N3 position of the uracil ring of uridine 1498 (m3U1498) in 16S rRNA. Acts on the fully assembled 30S ribosomal subunit.</text>
</comment>
<comment type="subcellular location">
    <subcellularLocation>
        <location evidence="1 12">Cytoplasm</location>
    </subcellularLocation>
</comment>
<dbReference type="Gene3D" id="2.40.240.20">
    <property type="entry name" value="Hypothetical PUA domain-like, domain 1"/>
    <property type="match status" value="1"/>
</dbReference>
<comment type="catalytic activity">
    <reaction evidence="11 12">
        <text>uridine(1498) in 16S rRNA + S-adenosyl-L-methionine = N(3)-methyluridine(1498) in 16S rRNA + S-adenosyl-L-homocysteine + H(+)</text>
        <dbReference type="Rhea" id="RHEA:42920"/>
        <dbReference type="Rhea" id="RHEA-COMP:10283"/>
        <dbReference type="Rhea" id="RHEA-COMP:10284"/>
        <dbReference type="ChEBI" id="CHEBI:15378"/>
        <dbReference type="ChEBI" id="CHEBI:57856"/>
        <dbReference type="ChEBI" id="CHEBI:59789"/>
        <dbReference type="ChEBI" id="CHEBI:65315"/>
        <dbReference type="ChEBI" id="CHEBI:74502"/>
        <dbReference type="EC" id="2.1.1.193"/>
    </reaction>
</comment>
<evidence type="ECO:0000259" key="13">
    <source>
        <dbReference type="Pfam" id="PF04452"/>
    </source>
</evidence>
<dbReference type="GO" id="GO:0005737">
    <property type="term" value="C:cytoplasm"/>
    <property type="evidence" value="ECO:0007669"/>
    <property type="project" value="UniProtKB-SubCell"/>
</dbReference>
<dbReference type="Gene3D" id="3.40.1280.10">
    <property type="match status" value="1"/>
</dbReference>
<dbReference type="NCBIfam" id="NF008692">
    <property type="entry name" value="PRK11713.1-5"/>
    <property type="match status" value="1"/>
</dbReference>
<dbReference type="EMBL" id="LR699119">
    <property type="protein sequence ID" value="VVC74863.1"/>
    <property type="molecule type" value="Genomic_DNA"/>
</dbReference>
<protein>
    <recommendedName>
        <fullName evidence="4 12">Ribosomal RNA small subunit methyltransferase E</fullName>
        <ecNumber evidence="3 12">2.1.1.193</ecNumber>
    </recommendedName>
</protein>
<dbReference type="SUPFAM" id="SSF88697">
    <property type="entry name" value="PUA domain-like"/>
    <property type="match status" value="1"/>
</dbReference>
<dbReference type="PANTHER" id="PTHR30027">
    <property type="entry name" value="RIBOSOMAL RNA SMALL SUBUNIT METHYLTRANSFERASE E"/>
    <property type="match status" value="1"/>
</dbReference>
<dbReference type="GO" id="GO:0070042">
    <property type="term" value="F:rRNA (uridine-N3-)-methyltransferase activity"/>
    <property type="evidence" value="ECO:0007669"/>
    <property type="project" value="TreeGrafter"/>
</dbReference>
<evidence type="ECO:0000256" key="5">
    <source>
        <dbReference type="ARBA" id="ARBA00022490"/>
    </source>
</evidence>
<evidence type="ECO:0000313" key="16">
    <source>
        <dbReference type="Proteomes" id="UP000324194"/>
    </source>
</evidence>
<dbReference type="Pfam" id="PF04452">
    <property type="entry name" value="Methyltrans_RNA"/>
    <property type="match status" value="1"/>
</dbReference>
<evidence type="ECO:0000256" key="2">
    <source>
        <dbReference type="ARBA" id="ARBA00005528"/>
    </source>
</evidence>
<evidence type="ECO:0000256" key="9">
    <source>
        <dbReference type="ARBA" id="ARBA00022691"/>
    </source>
</evidence>
<feature type="domain" description="Ribosomal RNA small subunit methyltransferase E methyltransferase" evidence="13">
    <location>
        <begin position="87"/>
        <end position="249"/>
    </location>
</feature>
<dbReference type="SUPFAM" id="SSF75217">
    <property type="entry name" value="alpha/beta knot"/>
    <property type="match status" value="1"/>
</dbReference>
<dbReference type="CDD" id="cd18084">
    <property type="entry name" value="RsmE-like"/>
    <property type="match status" value="1"/>
</dbReference>
<gene>
    <name evidence="15" type="primary">rsmE</name>
    <name evidence="15" type="ORF">AQUSIP_01370</name>
</gene>
<reference evidence="15 16" key="1">
    <citation type="submission" date="2019-08" db="EMBL/GenBank/DDBJ databases">
        <authorList>
            <person name="Guy L."/>
        </authorList>
    </citation>
    <scope>NUCLEOTIDE SEQUENCE [LARGE SCALE GENOMIC DNA]</scope>
    <source>
        <strain evidence="15 16">SGT-108</strain>
    </source>
</reference>
<dbReference type="InterPro" id="IPR046887">
    <property type="entry name" value="RsmE_PUA-like"/>
</dbReference>
<organism evidence="15 16">
    <name type="scientific">Aquicella siphonis</name>
    <dbReference type="NCBI Taxonomy" id="254247"/>
    <lineage>
        <taxon>Bacteria</taxon>
        <taxon>Pseudomonadati</taxon>
        <taxon>Pseudomonadota</taxon>
        <taxon>Gammaproteobacteria</taxon>
        <taxon>Legionellales</taxon>
        <taxon>Coxiellaceae</taxon>
        <taxon>Aquicella</taxon>
    </lineage>
</organism>
<dbReference type="AlphaFoldDB" id="A0A5E4PEM2"/>
<dbReference type="InterPro" id="IPR029026">
    <property type="entry name" value="tRNA_m1G_MTases_N"/>
</dbReference>
<dbReference type="PANTHER" id="PTHR30027:SF3">
    <property type="entry name" value="16S RRNA (URACIL(1498)-N(3))-METHYLTRANSFERASE"/>
    <property type="match status" value="1"/>
</dbReference>
<keyword evidence="9 12" id="KW-0949">S-adenosyl-L-methionine</keyword>
<feature type="domain" description="Ribosomal RNA small subunit methyltransferase E PUA-like" evidence="14">
    <location>
        <begin position="32"/>
        <end position="78"/>
    </location>
</feature>
<dbReference type="EC" id="2.1.1.193" evidence="3 12"/>
<keyword evidence="16" id="KW-1185">Reference proteome</keyword>
<evidence type="ECO:0000256" key="7">
    <source>
        <dbReference type="ARBA" id="ARBA00022603"/>
    </source>
</evidence>
<keyword evidence="8 12" id="KW-0808">Transferase</keyword>
<dbReference type="KEGG" id="asip:AQUSIP_01370"/>
<dbReference type="PIRSF" id="PIRSF015601">
    <property type="entry name" value="MTase_slr0722"/>
    <property type="match status" value="1"/>
</dbReference>
<keyword evidence="6 12" id="KW-0698">rRNA processing</keyword>
<evidence type="ECO:0000256" key="8">
    <source>
        <dbReference type="ARBA" id="ARBA00022679"/>
    </source>
</evidence>
<dbReference type="InterPro" id="IPR046886">
    <property type="entry name" value="RsmE_MTase_dom"/>
</dbReference>
<dbReference type="InterPro" id="IPR015947">
    <property type="entry name" value="PUA-like_sf"/>
</dbReference>
<dbReference type="InterPro" id="IPR006700">
    <property type="entry name" value="RsmE"/>
</dbReference>
<evidence type="ECO:0000256" key="4">
    <source>
        <dbReference type="ARBA" id="ARBA00013673"/>
    </source>
</evidence>
<dbReference type="NCBIfam" id="TIGR00046">
    <property type="entry name" value="RsmE family RNA methyltransferase"/>
    <property type="match status" value="1"/>
</dbReference>
<name>A0A5E4PEM2_9COXI</name>
<accession>A0A5E4PEM2</accession>
<evidence type="ECO:0000256" key="10">
    <source>
        <dbReference type="ARBA" id="ARBA00025699"/>
    </source>
</evidence>
<sequence>MTESKERSGREHVTLSRIYQPAALEIGASLYLDERASHHLARVLRAKTGEKIVLFNGSGGEFTAVITGISKKNVSVEVIGYTEKDIESPLRLHLAQGIARGEKMDFIVQKAVELGAVQIIPLVTERCNVRLGNDREARRWQHWQSVAVSACEQSGRNRLPLVAQPVIFKSWLANLKTDFGYVLSPHVRGGLPARSVPPETVITLLIGPEGGLSDQEVDMAVQHGLKPLSLGPRILRTETAAISALTALQLVYGDMS</sequence>
<dbReference type="Proteomes" id="UP000324194">
    <property type="component" value="Chromosome 1"/>
</dbReference>